<evidence type="ECO:0000313" key="12">
    <source>
        <dbReference type="Proteomes" id="UP000176923"/>
    </source>
</evidence>
<evidence type="ECO:0000256" key="1">
    <source>
        <dbReference type="ARBA" id="ARBA00005417"/>
    </source>
</evidence>
<dbReference type="Gene3D" id="3.40.50.300">
    <property type="entry name" value="P-loop containing nucleotide triphosphate hydrolases"/>
    <property type="match status" value="1"/>
</dbReference>
<sequence>MIRFVGISKTYPSGNIALKDINLSIADGEFVFLIGSSGAGKTTLLRLLDRELAPTSGHVYIDDVNISSLSKNRVYEFRRKMGFVFQDFKLLSDRTAAENIGVVLEIMGRNRGEIEKKVKETLQFVGLTDKMDYFPVQLSLGEQQRVAIARAIIGGAKILLTDEPTGNLDPKTSWEILKIISDINKSGTTVIMATHNADIVNSMRKRVITLKKGEVIKDEKKSRYG</sequence>
<gene>
    <name evidence="9" type="primary">ftsE</name>
    <name evidence="11" type="ORF">A3D77_06960</name>
</gene>
<comment type="function">
    <text evidence="9">Part of the ABC transporter FtsEX involved in cellular division.</text>
</comment>
<dbReference type="SUPFAM" id="SSF52540">
    <property type="entry name" value="P-loop containing nucleoside triphosphate hydrolases"/>
    <property type="match status" value="1"/>
</dbReference>
<dbReference type="Pfam" id="PF00005">
    <property type="entry name" value="ABC_tran"/>
    <property type="match status" value="1"/>
</dbReference>
<dbReference type="GO" id="GO:0022857">
    <property type="term" value="F:transmembrane transporter activity"/>
    <property type="evidence" value="ECO:0007669"/>
    <property type="project" value="TreeGrafter"/>
</dbReference>
<keyword evidence="5 9" id="KW-0547">Nucleotide-binding</keyword>
<dbReference type="InterPro" id="IPR003593">
    <property type="entry name" value="AAA+_ATPase"/>
</dbReference>
<dbReference type="Proteomes" id="UP000176923">
    <property type="component" value="Unassembled WGS sequence"/>
</dbReference>
<evidence type="ECO:0000313" key="11">
    <source>
        <dbReference type="EMBL" id="OGG12769.1"/>
    </source>
</evidence>
<dbReference type="PROSITE" id="PS50893">
    <property type="entry name" value="ABC_TRANSPORTER_2"/>
    <property type="match status" value="1"/>
</dbReference>
<feature type="domain" description="ABC transporter" evidence="10">
    <location>
        <begin position="2"/>
        <end position="224"/>
    </location>
</feature>
<dbReference type="GO" id="GO:0005886">
    <property type="term" value="C:plasma membrane"/>
    <property type="evidence" value="ECO:0007669"/>
    <property type="project" value="UniProtKB-SubCell"/>
</dbReference>
<evidence type="ECO:0000256" key="9">
    <source>
        <dbReference type="RuleBase" id="RU365094"/>
    </source>
</evidence>
<evidence type="ECO:0000259" key="10">
    <source>
        <dbReference type="PROSITE" id="PS50893"/>
    </source>
</evidence>
<name>A0A1F5ZJU9_9BACT</name>
<dbReference type="InterPro" id="IPR015854">
    <property type="entry name" value="ABC_transpr_LolD-like"/>
</dbReference>
<keyword evidence="4 9" id="KW-0132">Cell division</keyword>
<dbReference type="InterPro" id="IPR027417">
    <property type="entry name" value="P-loop_NTPase"/>
</dbReference>
<dbReference type="PANTHER" id="PTHR24220">
    <property type="entry name" value="IMPORT ATP-BINDING PROTEIN"/>
    <property type="match status" value="1"/>
</dbReference>
<evidence type="ECO:0000256" key="7">
    <source>
        <dbReference type="ARBA" id="ARBA00023136"/>
    </source>
</evidence>
<dbReference type="PROSITE" id="PS00211">
    <property type="entry name" value="ABC_TRANSPORTER_1"/>
    <property type="match status" value="1"/>
</dbReference>
<dbReference type="EMBL" id="MFJL01000041">
    <property type="protein sequence ID" value="OGG12769.1"/>
    <property type="molecule type" value="Genomic_DNA"/>
</dbReference>
<dbReference type="InterPro" id="IPR003439">
    <property type="entry name" value="ABC_transporter-like_ATP-bd"/>
</dbReference>
<keyword evidence="8 9" id="KW-0131">Cell cycle</keyword>
<dbReference type="InterPro" id="IPR017871">
    <property type="entry name" value="ABC_transporter-like_CS"/>
</dbReference>
<keyword evidence="6 9" id="KW-0067">ATP-binding</keyword>
<organism evidence="11 12">
    <name type="scientific">Candidatus Gottesmanbacteria bacterium RIFCSPHIGHO2_02_FULL_39_11</name>
    <dbReference type="NCBI Taxonomy" id="1798382"/>
    <lineage>
        <taxon>Bacteria</taxon>
        <taxon>Candidatus Gottesmaniibacteriota</taxon>
    </lineage>
</organism>
<evidence type="ECO:0000256" key="8">
    <source>
        <dbReference type="ARBA" id="ARBA00023306"/>
    </source>
</evidence>
<dbReference type="FunFam" id="3.40.50.300:FF:000056">
    <property type="entry name" value="Cell division ATP-binding protein FtsE"/>
    <property type="match status" value="1"/>
</dbReference>
<dbReference type="NCBIfam" id="TIGR02673">
    <property type="entry name" value="FtsE"/>
    <property type="match status" value="1"/>
</dbReference>
<evidence type="ECO:0000256" key="4">
    <source>
        <dbReference type="ARBA" id="ARBA00022618"/>
    </source>
</evidence>
<comment type="subunit">
    <text evidence="9">Homodimer. Forms a membrane-associated complex with FtsX.</text>
</comment>
<comment type="similarity">
    <text evidence="1 9">Belongs to the ABC transporter superfamily.</text>
</comment>
<dbReference type="InterPro" id="IPR005286">
    <property type="entry name" value="Cell_div_FtsE"/>
</dbReference>
<comment type="caution">
    <text evidence="11">The sequence shown here is derived from an EMBL/GenBank/DDBJ whole genome shotgun (WGS) entry which is preliminary data.</text>
</comment>
<protein>
    <recommendedName>
        <fullName evidence="2 9">Cell division ATP-binding protein FtsE</fullName>
    </recommendedName>
</protein>
<evidence type="ECO:0000256" key="6">
    <source>
        <dbReference type="ARBA" id="ARBA00022840"/>
    </source>
</evidence>
<keyword evidence="3 9" id="KW-1003">Cell membrane</keyword>
<dbReference type="SMART" id="SM00382">
    <property type="entry name" value="AAA"/>
    <property type="match status" value="1"/>
</dbReference>
<evidence type="ECO:0000256" key="3">
    <source>
        <dbReference type="ARBA" id="ARBA00022475"/>
    </source>
</evidence>
<reference evidence="11 12" key="1">
    <citation type="journal article" date="2016" name="Nat. Commun.">
        <title>Thousands of microbial genomes shed light on interconnected biogeochemical processes in an aquifer system.</title>
        <authorList>
            <person name="Anantharaman K."/>
            <person name="Brown C.T."/>
            <person name="Hug L.A."/>
            <person name="Sharon I."/>
            <person name="Castelle C.J."/>
            <person name="Probst A.J."/>
            <person name="Thomas B.C."/>
            <person name="Singh A."/>
            <person name="Wilkins M.J."/>
            <person name="Karaoz U."/>
            <person name="Brodie E.L."/>
            <person name="Williams K.H."/>
            <person name="Hubbard S.S."/>
            <person name="Banfield J.F."/>
        </authorList>
    </citation>
    <scope>NUCLEOTIDE SEQUENCE [LARGE SCALE GENOMIC DNA]</scope>
</reference>
<accession>A0A1F5ZJU9</accession>
<evidence type="ECO:0000256" key="5">
    <source>
        <dbReference type="ARBA" id="ARBA00022741"/>
    </source>
</evidence>
<keyword evidence="7 9" id="KW-0472">Membrane</keyword>
<proteinExistence type="inferred from homology"/>
<evidence type="ECO:0000256" key="2">
    <source>
        <dbReference type="ARBA" id="ARBA00020019"/>
    </source>
</evidence>
<dbReference type="AlphaFoldDB" id="A0A1F5ZJU9"/>
<dbReference type="STRING" id="1798382.A3D77_06960"/>
<comment type="subcellular location">
    <subcellularLocation>
        <location evidence="9">Cell membrane</location>
        <topology evidence="9">Peripheral membrane protein</topology>
        <orientation evidence="9">Cytoplasmic side</orientation>
    </subcellularLocation>
</comment>
<dbReference type="PANTHER" id="PTHR24220:SF470">
    <property type="entry name" value="CELL DIVISION ATP-BINDING PROTEIN FTSE"/>
    <property type="match status" value="1"/>
</dbReference>
<dbReference type="GO" id="GO:0016887">
    <property type="term" value="F:ATP hydrolysis activity"/>
    <property type="evidence" value="ECO:0007669"/>
    <property type="project" value="InterPro"/>
</dbReference>
<dbReference type="GO" id="GO:0051301">
    <property type="term" value="P:cell division"/>
    <property type="evidence" value="ECO:0007669"/>
    <property type="project" value="UniProtKB-UniRule"/>
</dbReference>
<dbReference type="GO" id="GO:0005524">
    <property type="term" value="F:ATP binding"/>
    <property type="evidence" value="ECO:0007669"/>
    <property type="project" value="UniProtKB-UniRule"/>
</dbReference>